<comment type="subcellular location">
    <subcellularLocation>
        <location evidence="5 7">Cytoplasm</location>
    </subcellularLocation>
</comment>
<dbReference type="STRING" id="1618333.UR93_C0001G0065"/>
<keyword evidence="5 7" id="KW-0067">ATP-binding</keyword>
<gene>
    <name evidence="5" type="primary">adk</name>
    <name evidence="8" type="ORF">UR93_C0001G0065</name>
</gene>
<dbReference type="HAMAP" id="MF_00235">
    <property type="entry name" value="Adenylate_kinase_Adk"/>
    <property type="match status" value="1"/>
</dbReference>
<dbReference type="InterPro" id="IPR027417">
    <property type="entry name" value="P-loop_NTPase"/>
</dbReference>
<proteinExistence type="inferred from homology"/>
<dbReference type="Proteomes" id="UP000034316">
    <property type="component" value="Unassembled WGS sequence"/>
</dbReference>
<comment type="function">
    <text evidence="5">Catalyzes the reversible transfer of the terminal phosphate group between ATP and AMP. Plays an important role in cellular energy homeostasis and in adenine nucleotide metabolism.</text>
</comment>
<evidence type="ECO:0000256" key="1">
    <source>
        <dbReference type="ARBA" id="ARBA00022679"/>
    </source>
</evidence>
<evidence type="ECO:0000256" key="3">
    <source>
        <dbReference type="ARBA" id="ARBA00022741"/>
    </source>
</evidence>
<sequence length="218" mass="24996">MKKRIIIFLGIQGSGKGTQANILATKHHIPIIEAGELIRKEIESNSKIGKSVKSYATVGKMIPDRIFSKIIFNQIKKIGHPHNIIFDGFPRRIKQLGIIFKIKKYLEMDEIVVIHLSLSQKIAKERIADRLICPKCENTYSKSIDKVFECKKCHIKLEKRDDDNGKAISKRFEIYEKQTQPVIDKLSDDNKVLEFNGAKTIKNIALEIDRSIKKVLKN</sequence>
<keyword evidence="1 5" id="KW-0808">Transferase</keyword>
<keyword evidence="5" id="KW-0963">Cytoplasm</keyword>
<dbReference type="PROSITE" id="PS00113">
    <property type="entry name" value="ADENYLATE_KINASE"/>
    <property type="match status" value="1"/>
</dbReference>
<evidence type="ECO:0000256" key="7">
    <source>
        <dbReference type="RuleBase" id="RU003331"/>
    </source>
</evidence>
<evidence type="ECO:0000313" key="8">
    <source>
        <dbReference type="EMBL" id="KKP89233.1"/>
    </source>
</evidence>
<feature type="binding site" evidence="5">
    <location>
        <begin position="88"/>
        <end position="91"/>
    </location>
    <ligand>
        <name>AMP</name>
        <dbReference type="ChEBI" id="CHEBI:456215"/>
    </ligand>
</feature>
<dbReference type="NCBIfam" id="TIGR01351">
    <property type="entry name" value="adk"/>
    <property type="match status" value="1"/>
</dbReference>
<dbReference type="SUPFAM" id="SSF52540">
    <property type="entry name" value="P-loop containing nucleoside triphosphate hydrolases"/>
    <property type="match status" value="1"/>
</dbReference>
<reference evidence="8 9" key="1">
    <citation type="journal article" date="2015" name="Nature">
        <title>rRNA introns, odd ribosomes, and small enigmatic genomes across a large radiation of phyla.</title>
        <authorList>
            <person name="Brown C.T."/>
            <person name="Hug L.A."/>
            <person name="Thomas B.C."/>
            <person name="Sharon I."/>
            <person name="Castelle C.J."/>
            <person name="Singh A."/>
            <person name="Wilkins M.J."/>
            <person name="Williams K.H."/>
            <person name="Banfield J.F."/>
        </authorList>
    </citation>
    <scope>NUCLEOTIDE SEQUENCE [LARGE SCALE GENOMIC DNA]</scope>
</reference>
<comment type="caution">
    <text evidence="5">Lacks conserved residue(s) required for the propagation of feature annotation.</text>
</comment>
<feature type="region of interest" description="NMP" evidence="5">
    <location>
        <begin position="33"/>
        <end position="62"/>
    </location>
</feature>
<comment type="pathway">
    <text evidence="5">Purine metabolism; AMP biosynthesis via salvage pathway; AMP from ADP: step 1/1.</text>
</comment>
<dbReference type="GO" id="GO:0004017">
    <property type="term" value="F:AMP kinase activity"/>
    <property type="evidence" value="ECO:0007669"/>
    <property type="project" value="UniProtKB-UniRule"/>
</dbReference>
<dbReference type="GO" id="GO:0005737">
    <property type="term" value="C:cytoplasm"/>
    <property type="evidence" value="ECO:0007669"/>
    <property type="project" value="UniProtKB-SubCell"/>
</dbReference>
<dbReference type="UniPathway" id="UPA00588">
    <property type="reaction ID" value="UER00649"/>
</dbReference>
<evidence type="ECO:0000256" key="2">
    <source>
        <dbReference type="ARBA" id="ARBA00022727"/>
    </source>
</evidence>
<keyword evidence="4 5" id="KW-0418">Kinase</keyword>
<comment type="subunit">
    <text evidence="5 7">Monomer.</text>
</comment>
<dbReference type="GO" id="GO:0044209">
    <property type="term" value="P:AMP salvage"/>
    <property type="evidence" value="ECO:0007669"/>
    <property type="project" value="UniProtKB-UniRule"/>
</dbReference>
<dbReference type="PANTHER" id="PTHR23359">
    <property type="entry name" value="NUCLEOTIDE KINASE"/>
    <property type="match status" value="1"/>
</dbReference>
<feature type="binding site" evidence="5">
    <location>
        <position position="171"/>
    </location>
    <ligand>
        <name>AMP</name>
        <dbReference type="ChEBI" id="CHEBI:456215"/>
    </ligand>
</feature>
<keyword evidence="2 5" id="KW-0545">Nucleotide biosynthesis</keyword>
<name>A0A0G0D7I1_9BACT</name>
<dbReference type="InterPro" id="IPR006259">
    <property type="entry name" value="Adenyl_kin_sub"/>
</dbReference>
<accession>A0A0G0D7I1</accession>
<dbReference type="PRINTS" id="PR00094">
    <property type="entry name" value="ADENYLTKNASE"/>
</dbReference>
<dbReference type="EC" id="2.7.4.3" evidence="5 7"/>
<keyword evidence="3 5" id="KW-0547">Nucleotide-binding</keyword>
<dbReference type="Pfam" id="PF00406">
    <property type="entry name" value="ADK"/>
    <property type="match status" value="1"/>
</dbReference>
<dbReference type="EMBL" id="LBRB01000001">
    <property type="protein sequence ID" value="KKP89233.1"/>
    <property type="molecule type" value="Genomic_DNA"/>
</dbReference>
<feature type="binding site" evidence="5">
    <location>
        <position position="160"/>
    </location>
    <ligand>
        <name>AMP</name>
        <dbReference type="ChEBI" id="CHEBI:456215"/>
    </ligand>
</feature>
<comment type="catalytic activity">
    <reaction evidence="5 7">
        <text>AMP + ATP = 2 ADP</text>
        <dbReference type="Rhea" id="RHEA:12973"/>
        <dbReference type="ChEBI" id="CHEBI:30616"/>
        <dbReference type="ChEBI" id="CHEBI:456215"/>
        <dbReference type="ChEBI" id="CHEBI:456216"/>
        <dbReference type="EC" id="2.7.4.3"/>
    </reaction>
</comment>
<dbReference type="Gene3D" id="3.40.50.300">
    <property type="entry name" value="P-loop containing nucleotide triphosphate hydrolases"/>
    <property type="match status" value="1"/>
</dbReference>
<protein>
    <recommendedName>
        <fullName evidence="5 7">Adenylate kinase</fullName>
        <shortName evidence="5">AK</shortName>
        <ecNumber evidence="5 7">2.7.4.3</ecNumber>
    </recommendedName>
    <alternativeName>
        <fullName evidence="5">ATP-AMP transphosphorylase</fullName>
    </alternativeName>
    <alternativeName>
        <fullName evidence="5">ATP:AMP phosphotransferase</fullName>
    </alternativeName>
    <alternativeName>
        <fullName evidence="5">Adenylate monophosphate kinase</fullName>
    </alternativeName>
</protein>
<dbReference type="CDD" id="cd01428">
    <property type="entry name" value="ADK"/>
    <property type="match status" value="1"/>
</dbReference>
<feature type="binding site" evidence="5">
    <location>
        <position position="130"/>
    </location>
    <ligand>
        <name>ATP</name>
        <dbReference type="ChEBI" id="CHEBI:30616"/>
    </ligand>
</feature>
<feature type="binding site" evidence="5">
    <location>
        <begin position="13"/>
        <end position="18"/>
    </location>
    <ligand>
        <name>ATP</name>
        <dbReference type="ChEBI" id="CHEBI:30616"/>
    </ligand>
</feature>
<comment type="similarity">
    <text evidence="5 6">Belongs to the adenylate kinase family.</text>
</comment>
<feature type="binding site" evidence="5">
    <location>
        <position position="39"/>
    </location>
    <ligand>
        <name>AMP</name>
        <dbReference type="ChEBI" id="CHEBI:456215"/>
    </ligand>
</feature>
<organism evidence="8 9">
    <name type="scientific">Berkelbacteria bacterium GW2011_GWA2_35_9</name>
    <dbReference type="NCBI Taxonomy" id="1618333"/>
    <lineage>
        <taxon>Bacteria</taxon>
        <taxon>Candidatus Berkelbacteria</taxon>
    </lineage>
</organism>
<feature type="binding site" evidence="5">
    <location>
        <position position="199"/>
    </location>
    <ligand>
        <name>ATP</name>
        <dbReference type="ChEBI" id="CHEBI:30616"/>
    </ligand>
</feature>
<evidence type="ECO:0000256" key="5">
    <source>
        <dbReference type="HAMAP-Rule" id="MF_00235"/>
    </source>
</evidence>
<evidence type="ECO:0000256" key="4">
    <source>
        <dbReference type="ARBA" id="ARBA00022777"/>
    </source>
</evidence>
<comment type="caution">
    <text evidence="8">The sequence shown here is derived from an EMBL/GenBank/DDBJ whole genome shotgun (WGS) entry which is preliminary data.</text>
</comment>
<dbReference type="GO" id="GO:0005524">
    <property type="term" value="F:ATP binding"/>
    <property type="evidence" value="ECO:0007669"/>
    <property type="project" value="UniProtKB-UniRule"/>
</dbReference>
<dbReference type="InterPro" id="IPR033690">
    <property type="entry name" value="Adenylat_kinase_CS"/>
</dbReference>
<dbReference type="InterPro" id="IPR000850">
    <property type="entry name" value="Adenylat/UMP-CMP_kin"/>
</dbReference>
<evidence type="ECO:0000256" key="6">
    <source>
        <dbReference type="RuleBase" id="RU003330"/>
    </source>
</evidence>
<feature type="binding site" evidence="5">
    <location>
        <position position="95"/>
    </location>
    <ligand>
        <name>AMP</name>
        <dbReference type="ChEBI" id="CHEBI:456215"/>
    </ligand>
</feature>
<comment type="domain">
    <text evidence="5">Consists of three domains, a large central CORE domain and two small peripheral domains, NMPbind and LID, which undergo movements during catalysis. The LID domain closes over the site of phosphoryl transfer upon ATP binding. Assembling and dissambling the active center during each catalytic cycle provides an effective means to prevent ATP hydrolysis.</text>
</comment>
<dbReference type="AlphaFoldDB" id="A0A0G0D7I1"/>
<evidence type="ECO:0000313" key="9">
    <source>
        <dbReference type="Proteomes" id="UP000034316"/>
    </source>
</evidence>